<dbReference type="EMBL" id="SEWA01000002">
    <property type="protein sequence ID" value="TLI70978.1"/>
    <property type="molecule type" value="Genomic_DNA"/>
</dbReference>
<protein>
    <submittedName>
        <fullName evidence="1">Uncharacterized protein</fullName>
    </submittedName>
</protein>
<dbReference type="AlphaFoldDB" id="A0A7I0L930"/>
<evidence type="ECO:0000313" key="1">
    <source>
        <dbReference type="EMBL" id="TLI70978.1"/>
    </source>
</evidence>
<dbReference type="Proteomes" id="UP000309847">
    <property type="component" value="Unassembled WGS sequence"/>
</dbReference>
<sequence>MTVDEYVKKIAKEIFDEPSSYESILAKATNVIEKSNIKVESKEKFWIDLYNELGGNLTPCFESQDSRKLWNLIAAAKAAVAAKVQGKK</sequence>
<name>A0A7I0L930_ECO25</name>
<reference evidence="1 2" key="1">
    <citation type="submission" date="2019-01" db="EMBL/GenBank/DDBJ databases">
        <title>Genome and plasmid diversity of ESBL producing Escherichia coli ST131 tracking phylogenetic trajectories with Bayesian inference.</title>
        <authorList>
            <person name="Ny S."/>
        </authorList>
    </citation>
    <scope>NUCLEOTIDE SEQUENCE [LARGE SCALE GENOMIC DNA]</scope>
    <source>
        <strain evidence="1 2">C0101-PB_2013</strain>
    </source>
</reference>
<organism evidence="1 2">
    <name type="scientific">Escherichia coli O25b:H4</name>
    <dbReference type="NCBI Taxonomy" id="941280"/>
    <lineage>
        <taxon>Bacteria</taxon>
        <taxon>Pseudomonadati</taxon>
        <taxon>Pseudomonadota</taxon>
        <taxon>Gammaproteobacteria</taxon>
        <taxon>Enterobacterales</taxon>
        <taxon>Enterobacteriaceae</taxon>
        <taxon>Escherichia</taxon>
    </lineage>
</organism>
<proteinExistence type="predicted"/>
<comment type="caution">
    <text evidence="1">The sequence shown here is derived from an EMBL/GenBank/DDBJ whole genome shotgun (WGS) entry which is preliminary data.</text>
</comment>
<evidence type="ECO:0000313" key="2">
    <source>
        <dbReference type="Proteomes" id="UP000309847"/>
    </source>
</evidence>
<dbReference type="RefSeq" id="WP_000215180.1">
    <property type="nucleotide sequence ID" value="NZ_SEWA01000002.1"/>
</dbReference>
<gene>
    <name evidence="1" type="ORF">EWT59_00695</name>
</gene>
<accession>A0A7I0L930</accession>